<name>A0A2G9YD18_9BACT</name>
<dbReference type="PANTHER" id="PTHR21145:SF12">
    <property type="entry name" value="CHORISMATE MUTASE"/>
    <property type="match status" value="1"/>
</dbReference>
<evidence type="ECO:0000256" key="6">
    <source>
        <dbReference type="ARBA" id="ARBA00023235"/>
    </source>
</evidence>
<dbReference type="GO" id="GO:0005737">
    <property type="term" value="C:cytoplasm"/>
    <property type="evidence" value="ECO:0007669"/>
    <property type="project" value="UniProtKB-SubCell"/>
</dbReference>
<dbReference type="SMART" id="SM00830">
    <property type="entry name" value="CM_2"/>
    <property type="match status" value="1"/>
</dbReference>
<evidence type="ECO:0000256" key="4">
    <source>
        <dbReference type="ARBA" id="ARBA00022605"/>
    </source>
</evidence>
<feature type="coiled-coil region" evidence="7">
    <location>
        <begin position="184"/>
        <end position="218"/>
    </location>
</feature>
<dbReference type="PROSITE" id="PS51168">
    <property type="entry name" value="CHORISMATE_MUT_2"/>
    <property type="match status" value="1"/>
</dbReference>
<dbReference type="GO" id="GO:0046417">
    <property type="term" value="P:chorismate metabolic process"/>
    <property type="evidence" value="ECO:0007669"/>
    <property type="project" value="InterPro"/>
</dbReference>
<dbReference type="GO" id="GO:0008652">
    <property type="term" value="P:amino acid biosynthetic process"/>
    <property type="evidence" value="ECO:0007669"/>
    <property type="project" value="UniProtKB-KW"/>
</dbReference>
<keyword evidence="7" id="KW-0175">Coiled coil</keyword>
<protein>
    <recommendedName>
        <fullName evidence="8">Chorismate mutase domain-containing protein</fullName>
    </recommendedName>
</protein>
<dbReference type="InterPro" id="IPR037039">
    <property type="entry name" value="CM_AroQ_sf_eucaryotic"/>
</dbReference>
<accession>A0A2G9YD18</accession>
<dbReference type="InterPro" id="IPR036263">
    <property type="entry name" value="Chorismate_II_sf"/>
</dbReference>
<dbReference type="Pfam" id="PF01817">
    <property type="entry name" value="CM_2"/>
    <property type="match status" value="1"/>
</dbReference>
<dbReference type="GO" id="GO:0009073">
    <property type="term" value="P:aromatic amino acid family biosynthetic process"/>
    <property type="evidence" value="ECO:0007669"/>
    <property type="project" value="UniProtKB-KW"/>
</dbReference>
<sequence>MKDASKNHLLIFIKFLKKSEENMIKFNLKELRIKLDQMAEKIISRLKDRSRYSLNIKVYQKNALPIRGRKNISFFEFSLEGLENYHASLGRYKFPDQYPIFHPRLLSKVKRETPASSIIKVKINLGKEIIKFYLDSLKKFCPPGDNSAVYGETVYCDADIIELLNERINLGRFIAQIKLKNGLLLQGIKNRKQLEKRLRNLKREKEVIKKAKETAKKYTFPAKIAEEYFKWIIKETTKIEIEYLKKAYPQILLF</sequence>
<organism evidence="9 10">
    <name type="scientific">Candidatus Portnoybacteria bacterium CG23_combo_of_CG06-09_8_20_14_all_37_13</name>
    <dbReference type="NCBI Taxonomy" id="1974819"/>
    <lineage>
        <taxon>Bacteria</taxon>
        <taxon>Candidatus Portnoyibacteriota</taxon>
    </lineage>
</organism>
<dbReference type="SUPFAM" id="SSF48600">
    <property type="entry name" value="Chorismate mutase II"/>
    <property type="match status" value="1"/>
</dbReference>
<evidence type="ECO:0000256" key="7">
    <source>
        <dbReference type="SAM" id="Coils"/>
    </source>
</evidence>
<keyword evidence="6" id="KW-0413">Isomerase</keyword>
<dbReference type="EMBL" id="PCRH01000036">
    <property type="protein sequence ID" value="PIP17128.1"/>
    <property type="molecule type" value="Genomic_DNA"/>
</dbReference>
<evidence type="ECO:0000313" key="9">
    <source>
        <dbReference type="EMBL" id="PIP17128.1"/>
    </source>
</evidence>
<dbReference type="InterPro" id="IPR002701">
    <property type="entry name" value="CM_II_prokaryot"/>
</dbReference>
<gene>
    <name evidence="9" type="ORF">COX44_01590</name>
</gene>
<evidence type="ECO:0000256" key="5">
    <source>
        <dbReference type="ARBA" id="ARBA00023141"/>
    </source>
</evidence>
<dbReference type="Proteomes" id="UP000231480">
    <property type="component" value="Unassembled WGS sequence"/>
</dbReference>
<dbReference type="UniPathway" id="UPA00120">
    <property type="reaction ID" value="UER00203"/>
</dbReference>
<dbReference type="AlphaFoldDB" id="A0A2G9YD18"/>
<dbReference type="GO" id="GO:0004106">
    <property type="term" value="F:chorismate mutase activity"/>
    <property type="evidence" value="ECO:0007669"/>
    <property type="project" value="InterPro"/>
</dbReference>
<comment type="subcellular location">
    <subcellularLocation>
        <location evidence="1">Cytoplasm</location>
    </subcellularLocation>
</comment>
<reference evidence="9 10" key="1">
    <citation type="submission" date="2017-09" db="EMBL/GenBank/DDBJ databases">
        <title>Depth-based differentiation of microbial function through sediment-hosted aquifers and enrichment of novel symbionts in the deep terrestrial subsurface.</title>
        <authorList>
            <person name="Probst A.J."/>
            <person name="Ladd B."/>
            <person name="Jarett J.K."/>
            <person name="Geller-Mcgrath D.E."/>
            <person name="Sieber C.M."/>
            <person name="Emerson J.B."/>
            <person name="Anantharaman K."/>
            <person name="Thomas B.C."/>
            <person name="Malmstrom R."/>
            <person name="Stieglmeier M."/>
            <person name="Klingl A."/>
            <person name="Woyke T."/>
            <person name="Ryan C.M."/>
            <person name="Banfield J.F."/>
        </authorList>
    </citation>
    <scope>NUCLEOTIDE SEQUENCE [LARGE SCALE GENOMIC DNA]</scope>
    <source>
        <strain evidence="9">CG23_combo_of_CG06-09_8_20_14_all_37_13</strain>
    </source>
</reference>
<evidence type="ECO:0000313" key="10">
    <source>
        <dbReference type="Proteomes" id="UP000231480"/>
    </source>
</evidence>
<evidence type="ECO:0000256" key="1">
    <source>
        <dbReference type="ARBA" id="ARBA00004496"/>
    </source>
</evidence>
<evidence type="ECO:0000259" key="8">
    <source>
        <dbReference type="PROSITE" id="PS51168"/>
    </source>
</evidence>
<keyword evidence="4" id="KW-0028">Amino-acid biosynthesis</keyword>
<proteinExistence type="predicted"/>
<comment type="pathway">
    <text evidence="2">Metabolic intermediate biosynthesis; prephenate biosynthesis; prephenate from chorismate: step 1/1.</text>
</comment>
<dbReference type="PANTHER" id="PTHR21145">
    <property type="entry name" value="CHORISMATE MUTASE"/>
    <property type="match status" value="1"/>
</dbReference>
<dbReference type="InterPro" id="IPR008238">
    <property type="entry name" value="Chorismate_mutase_AroQ_euk"/>
</dbReference>
<evidence type="ECO:0000256" key="3">
    <source>
        <dbReference type="ARBA" id="ARBA00022490"/>
    </source>
</evidence>
<comment type="caution">
    <text evidence="9">The sequence shown here is derived from an EMBL/GenBank/DDBJ whole genome shotgun (WGS) entry which is preliminary data.</text>
</comment>
<dbReference type="Gene3D" id="1.10.590.10">
    <property type="entry name" value="Chorismate mutase, AroQ class superfamily, eukaryotic"/>
    <property type="match status" value="1"/>
</dbReference>
<feature type="domain" description="Chorismate mutase" evidence="8">
    <location>
        <begin position="128"/>
        <end position="244"/>
    </location>
</feature>
<keyword evidence="3" id="KW-0963">Cytoplasm</keyword>
<dbReference type="PROSITE" id="PS51169">
    <property type="entry name" value="CHORISMATE_MUT_3"/>
    <property type="match status" value="1"/>
</dbReference>
<keyword evidence="5" id="KW-0057">Aromatic amino acid biosynthesis</keyword>
<evidence type="ECO:0000256" key="2">
    <source>
        <dbReference type="ARBA" id="ARBA00004817"/>
    </source>
</evidence>